<gene>
    <name evidence="2" type="ORF">BJY26_000802</name>
</gene>
<feature type="domain" description="Elongation factor G-binding protein C-terminal treble-clef zinc-finger" evidence="1">
    <location>
        <begin position="8"/>
        <end position="159"/>
    </location>
</feature>
<protein>
    <recommendedName>
        <fullName evidence="1">Elongation factor G-binding protein C-terminal treble-clef zinc-finger domain-containing protein</fullName>
    </recommendedName>
</protein>
<dbReference type="Proteomes" id="UP000539111">
    <property type="component" value="Unassembled WGS sequence"/>
</dbReference>
<dbReference type="InterPro" id="IPR032330">
    <property type="entry name" value="EF-G-binding_C"/>
</dbReference>
<dbReference type="EMBL" id="JACBZP010000001">
    <property type="protein sequence ID" value="NYI66496.1"/>
    <property type="molecule type" value="Genomic_DNA"/>
</dbReference>
<accession>A0A7Z0AAA5</accession>
<comment type="caution">
    <text evidence="2">The sequence shown here is derived from an EMBL/GenBank/DDBJ whole genome shotgun (WGS) entry which is preliminary data.</text>
</comment>
<organism evidence="2 3">
    <name type="scientific">Spelaeicoccus albus</name>
    <dbReference type="NCBI Taxonomy" id="1280376"/>
    <lineage>
        <taxon>Bacteria</taxon>
        <taxon>Bacillati</taxon>
        <taxon>Actinomycetota</taxon>
        <taxon>Actinomycetes</taxon>
        <taxon>Micrococcales</taxon>
        <taxon>Brevibacteriaceae</taxon>
        <taxon>Spelaeicoccus</taxon>
    </lineage>
</organism>
<dbReference type="AlphaFoldDB" id="A0A7Z0AAA5"/>
<keyword evidence="3" id="KW-1185">Reference proteome</keyword>
<evidence type="ECO:0000259" key="1">
    <source>
        <dbReference type="Pfam" id="PF16571"/>
    </source>
</evidence>
<sequence length="161" mass="18246">MLPLTESQIRGSLINASRKEVKDITLPSDFDDVDWDRLDYYGFRDRKAPRRGYVVVRIDDKPVGVMLRKSEVKPNNRAQCSWCRDVTLPCDVVFFSARRAGSAGKKGDTLGTLVCEDFSCSENVRRLPPLPYEGYDLEAARDRRIVELYEHVVGFAEAVAA</sequence>
<name>A0A7Z0AAA5_9MICO</name>
<reference evidence="2 3" key="1">
    <citation type="submission" date="2020-07" db="EMBL/GenBank/DDBJ databases">
        <title>Sequencing the genomes of 1000 actinobacteria strains.</title>
        <authorList>
            <person name="Klenk H.-P."/>
        </authorList>
    </citation>
    <scope>NUCLEOTIDE SEQUENCE [LARGE SCALE GENOMIC DNA]</scope>
    <source>
        <strain evidence="2 3">DSM 26341</strain>
    </source>
</reference>
<evidence type="ECO:0000313" key="2">
    <source>
        <dbReference type="EMBL" id="NYI66496.1"/>
    </source>
</evidence>
<dbReference type="Pfam" id="PF16571">
    <property type="entry name" value="FBP_C"/>
    <property type="match status" value="1"/>
</dbReference>
<proteinExistence type="predicted"/>
<dbReference type="RefSeq" id="WP_179425897.1">
    <property type="nucleotide sequence ID" value="NZ_JACBZP010000001.1"/>
</dbReference>
<evidence type="ECO:0000313" key="3">
    <source>
        <dbReference type="Proteomes" id="UP000539111"/>
    </source>
</evidence>